<sequence>MSEFDRQYTQNETGDEGNTVINSTETEKENAKLRIFIEDLLRQKGLKSTNVIFERIMEYTRVSNIELSEEQWKQIQDHINKFISVSVKNPE</sequence>
<dbReference type="AlphaFoldDB" id="A0A1F6NRS6"/>
<comment type="caution">
    <text evidence="2">The sequence shown here is derived from an EMBL/GenBank/DDBJ whole genome shotgun (WGS) entry which is preliminary data.</text>
</comment>
<gene>
    <name evidence="2" type="ORF">A2493_02675</name>
</gene>
<feature type="region of interest" description="Disordered" evidence="1">
    <location>
        <begin position="1"/>
        <end position="25"/>
    </location>
</feature>
<dbReference type="Proteomes" id="UP000178349">
    <property type="component" value="Unassembled WGS sequence"/>
</dbReference>
<accession>A0A1F6NRS6</accession>
<organism evidence="2 3">
    <name type="scientific">Candidatus Magasanikbacteria bacterium RIFOXYC12_FULL_33_11</name>
    <dbReference type="NCBI Taxonomy" id="1798701"/>
    <lineage>
        <taxon>Bacteria</taxon>
        <taxon>Candidatus Magasanikiibacteriota</taxon>
    </lineage>
</organism>
<evidence type="ECO:0000313" key="3">
    <source>
        <dbReference type="Proteomes" id="UP000178349"/>
    </source>
</evidence>
<evidence type="ECO:0000256" key="1">
    <source>
        <dbReference type="SAM" id="MobiDB-lite"/>
    </source>
</evidence>
<name>A0A1F6NRS6_9BACT</name>
<dbReference type="EMBL" id="MFQW01000017">
    <property type="protein sequence ID" value="OGH86473.1"/>
    <property type="molecule type" value="Genomic_DNA"/>
</dbReference>
<reference evidence="2 3" key="1">
    <citation type="journal article" date="2016" name="Nat. Commun.">
        <title>Thousands of microbial genomes shed light on interconnected biogeochemical processes in an aquifer system.</title>
        <authorList>
            <person name="Anantharaman K."/>
            <person name="Brown C.T."/>
            <person name="Hug L.A."/>
            <person name="Sharon I."/>
            <person name="Castelle C.J."/>
            <person name="Probst A.J."/>
            <person name="Thomas B.C."/>
            <person name="Singh A."/>
            <person name="Wilkins M.J."/>
            <person name="Karaoz U."/>
            <person name="Brodie E.L."/>
            <person name="Williams K.H."/>
            <person name="Hubbard S.S."/>
            <person name="Banfield J.F."/>
        </authorList>
    </citation>
    <scope>NUCLEOTIDE SEQUENCE [LARGE SCALE GENOMIC DNA]</scope>
</reference>
<proteinExistence type="predicted"/>
<evidence type="ECO:0000313" key="2">
    <source>
        <dbReference type="EMBL" id="OGH86473.1"/>
    </source>
</evidence>
<protein>
    <submittedName>
        <fullName evidence="2">Uncharacterized protein</fullName>
    </submittedName>
</protein>